<feature type="region of interest" description="Disordered" evidence="13">
    <location>
        <begin position="48"/>
        <end position="67"/>
    </location>
</feature>
<dbReference type="InterPro" id="IPR052075">
    <property type="entry name" value="Heme_exporter_D"/>
</dbReference>
<sequence>MDKLLQWLHMGGYGVYVWSAFFVTFLLLAGLAIHAVWVRKGLAQQSERLQQRRSRLKRRQQSSKPQE</sequence>
<comment type="caution">
    <text evidence="14">The sequence shown here is derived from an EMBL/GenBank/DDBJ whole genome shotgun (WGS) entry which is preliminary data.</text>
</comment>
<evidence type="ECO:0000256" key="2">
    <source>
        <dbReference type="ARBA" id="ARBA00004377"/>
    </source>
</evidence>
<evidence type="ECO:0000256" key="1">
    <source>
        <dbReference type="ARBA" id="ARBA00002442"/>
    </source>
</evidence>
<keyword evidence="5 12" id="KW-0813">Transport</keyword>
<dbReference type="GO" id="GO:0005886">
    <property type="term" value="C:plasma membrane"/>
    <property type="evidence" value="ECO:0007669"/>
    <property type="project" value="UniProtKB-SubCell"/>
</dbReference>
<evidence type="ECO:0000256" key="11">
    <source>
        <dbReference type="ARBA" id="ARBA00023136"/>
    </source>
</evidence>
<keyword evidence="10 12" id="KW-1133">Transmembrane helix</keyword>
<dbReference type="GO" id="GO:0015886">
    <property type="term" value="P:heme transport"/>
    <property type="evidence" value="ECO:0007669"/>
    <property type="project" value="InterPro"/>
</dbReference>
<evidence type="ECO:0000256" key="3">
    <source>
        <dbReference type="ARBA" id="ARBA00008741"/>
    </source>
</evidence>
<keyword evidence="9 12" id="KW-0201">Cytochrome c-type biogenesis</keyword>
<gene>
    <name evidence="14" type="primary">ccmD</name>
    <name evidence="14" type="ORF">CWI84_09185</name>
</gene>
<evidence type="ECO:0000256" key="4">
    <source>
        <dbReference type="ARBA" id="ARBA00016461"/>
    </source>
</evidence>
<dbReference type="EMBL" id="PIQH01000008">
    <property type="protein sequence ID" value="RUO79792.1"/>
    <property type="molecule type" value="Genomic_DNA"/>
</dbReference>
<evidence type="ECO:0000313" key="15">
    <source>
        <dbReference type="Proteomes" id="UP000287996"/>
    </source>
</evidence>
<dbReference type="GO" id="GO:0017004">
    <property type="term" value="P:cytochrome complex assembly"/>
    <property type="evidence" value="ECO:0007669"/>
    <property type="project" value="UniProtKB-KW"/>
</dbReference>
<dbReference type="InterPro" id="IPR007078">
    <property type="entry name" value="Haem_export_protD_CcmD"/>
</dbReference>
<keyword evidence="8 12" id="KW-0812">Transmembrane</keyword>
<keyword evidence="11 12" id="KW-0472">Membrane</keyword>
<protein>
    <recommendedName>
        <fullName evidence="4 12">Heme exporter protein D</fullName>
    </recommendedName>
</protein>
<keyword evidence="6 12" id="KW-1003">Cell membrane</keyword>
<comment type="function">
    <text evidence="1 12">Required for the export of heme to the periplasm for the biogenesis of c-type cytochromes.</text>
</comment>
<dbReference type="GO" id="GO:1903607">
    <property type="term" value="P:cytochrome c biosynthetic process"/>
    <property type="evidence" value="ECO:0007669"/>
    <property type="project" value="TreeGrafter"/>
</dbReference>
<dbReference type="OrthoDB" id="9815607at2"/>
<dbReference type="PANTHER" id="PTHR37531:SF1">
    <property type="entry name" value="HEME EXPORTER PROTEIN D"/>
    <property type="match status" value="1"/>
</dbReference>
<accession>A0A432ZPL2</accession>
<name>A0A432ZPL2_9GAMM</name>
<evidence type="ECO:0000256" key="12">
    <source>
        <dbReference type="RuleBase" id="RU363101"/>
    </source>
</evidence>
<evidence type="ECO:0000313" key="14">
    <source>
        <dbReference type="EMBL" id="RUO79792.1"/>
    </source>
</evidence>
<evidence type="ECO:0000256" key="8">
    <source>
        <dbReference type="ARBA" id="ARBA00022692"/>
    </source>
</evidence>
<feature type="transmembrane region" description="Helical" evidence="12">
    <location>
        <begin position="15"/>
        <end position="38"/>
    </location>
</feature>
<organism evidence="14 15">
    <name type="scientific">Idiomarina tyrosinivorans</name>
    <dbReference type="NCBI Taxonomy" id="1445662"/>
    <lineage>
        <taxon>Bacteria</taxon>
        <taxon>Pseudomonadati</taxon>
        <taxon>Pseudomonadota</taxon>
        <taxon>Gammaproteobacteria</taxon>
        <taxon>Alteromonadales</taxon>
        <taxon>Idiomarinaceae</taxon>
        <taxon>Idiomarina</taxon>
    </lineage>
</organism>
<comment type="similarity">
    <text evidence="3 12">Belongs to the CcmD/CycX/HelD family.</text>
</comment>
<dbReference type="PANTHER" id="PTHR37531">
    <property type="entry name" value="HEME EXPORTER PROTEIN D"/>
    <property type="match status" value="1"/>
</dbReference>
<evidence type="ECO:0000256" key="13">
    <source>
        <dbReference type="SAM" id="MobiDB-lite"/>
    </source>
</evidence>
<dbReference type="Proteomes" id="UP000287996">
    <property type="component" value="Unassembled WGS sequence"/>
</dbReference>
<comment type="subcellular location">
    <subcellularLocation>
        <location evidence="2 12">Cell inner membrane</location>
        <topology evidence="2 12">Single-pass membrane protein</topology>
    </subcellularLocation>
</comment>
<evidence type="ECO:0000256" key="9">
    <source>
        <dbReference type="ARBA" id="ARBA00022748"/>
    </source>
</evidence>
<dbReference type="NCBIfam" id="TIGR03141">
    <property type="entry name" value="cytochro_ccmD"/>
    <property type="match status" value="1"/>
</dbReference>
<dbReference type="RefSeq" id="WP_126842300.1">
    <property type="nucleotide sequence ID" value="NZ_PIQH01000008.1"/>
</dbReference>
<keyword evidence="7 12" id="KW-0997">Cell inner membrane</keyword>
<dbReference type="AlphaFoldDB" id="A0A432ZPL2"/>
<evidence type="ECO:0000256" key="5">
    <source>
        <dbReference type="ARBA" id="ARBA00022448"/>
    </source>
</evidence>
<evidence type="ECO:0000256" key="10">
    <source>
        <dbReference type="ARBA" id="ARBA00022989"/>
    </source>
</evidence>
<reference evidence="14 15" key="1">
    <citation type="journal article" date="2011" name="Front. Microbiol.">
        <title>Genomic signatures of strain selection and enhancement in Bacillus atrophaeus var. globigii, a historical biowarfare simulant.</title>
        <authorList>
            <person name="Gibbons H.S."/>
            <person name="Broomall S.M."/>
            <person name="McNew L.A."/>
            <person name="Daligault H."/>
            <person name="Chapman C."/>
            <person name="Bruce D."/>
            <person name="Karavis M."/>
            <person name="Krepps M."/>
            <person name="McGregor P.A."/>
            <person name="Hong C."/>
            <person name="Park K.H."/>
            <person name="Akmal A."/>
            <person name="Feldman A."/>
            <person name="Lin J.S."/>
            <person name="Chang W.E."/>
            <person name="Higgs B.W."/>
            <person name="Demirev P."/>
            <person name="Lindquist J."/>
            <person name="Liem A."/>
            <person name="Fochler E."/>
            <person name="Read T.D."/>
            <person name="Tapia R."/>
            <person name="Johnson S."/>
            <person name="Bishop-Lilly K.A."/>
            <person name="Detter C."/>
            <person name="Han C."/>
            <person name="Sozhamannan S."/>
            <person name="Rosenzweig C.N."/>
            <person name="Skowronski E.W."/>
        </authorList>
    </citation>
    <scope>NUCLEOTIDE SEQUENCE [LARGE SCALE GENOMIC DNA]</scope>
    <source>
        <strain evidence="14 15">CC-PW-9</strain>
    </source>
</reference>
<evidence type="ECO:0000256" key="7">
    <source>
        <dbReference type="ARBA" id="ARBA00022519"/>
    </source>
</evidence>
<dbReference type="Pfam" id="PF04995">
    <property type="entry name" value="CcmD"/>
    <property type="match status" value="1"/>
</dbReference>
<keyword evidence="15" id="KW-1185">Reference proteome</keyword>
<proteinExistence type="inferred from homology"/>
<feature type="compositionally biased region" description="Basic residues" evidence="13">
    <location>
        <begin position="51"/>
        <end position="61"/>
    </location>
</feature>
<evidence type="ECO:0000256" key="6">
    <source>
        <dbReference type="ARBA" id="ARBA00022475"/>
    </source>
</evidence>